<reference evidence="6 7" key="1">
    <citation type="submission" date="2024-01" db="EMBL/GenBank/DDBJ databases">
        <title>The genomes of 5 underutilized Papilionoideae crops provide insights into root nodulation and disease resistanc.</title>
        <authorList>
            <person name="Yuan L."/>
        </authorList>
    </citation>
    <scope>NUCLEOTIDE SEQUENCE [LARGE SCALE GENOMIC DNA]</scope>
    <source>
        <strain evidence="6">ZHUSHIDOU_FW_LH</strain>
        <tissue evidence="6">Leaf</tissue>
    </source>
</reference>
<keyword evidence="3" id="KW-0808">Transferase</keyword>
<dbReference type="EMBL" id="JAYWIO010000003">
    <property type="protein sequence ID" value="KAK7274759.1"/>
    <property type="molecule type" value="Genomic_DNA"/>
</dbReference>
<keyword evidence="5" id="KW-0325">Glycoprotein</keyword>
<gene>
    <name evidence="6" type="ORF">RIF29_15857</name>
</gene>
<evidence type="ECO:0000256" key="4">
    <source>
        <dbReference type="ARBA" id="ARBA00023136"/>
    </source>
</evidence>
<protein>
    <submittedName>
        <fullName evidence="6">Uncharacterized protein</fullName>
    </submittedName>
</protein>
<evidence type="ECO:0000256" key="3">
    <source>
        <dbReference type="ARBA" id="ARBA00022679"/>
    </source>
</evidence>
<keyword evidence="2" id="KW-0328">Glycosyltransferase</keyword>
<name>A0AAN9FFM9_CROPI</name>
<keyword evidence="7" id="KW-1185">Reference proteome</keyword>
<evidence type="ECO:0000313" key="6">
    <source>
        <dbReference type="EMBL" id="KAK7274759.1"/>
    </source>
</evidence>
<dbReference type="Pfam" id="PF02485">
    <property type="entry name" value="Branch"/>
    <property type="match status" value="1"/>
</dbReference>
<evidence type="ECO:0000256" key="2">
    <source>
        <dbReference type="ARBA" id="ARBA00022676"/>
    </source>
</evidence>
<evidence type="ECO:0000313" key="7">
    <source>
        <dbReference type="Proteomes" id="UP001372338"/>
    </source>
</evidence>
<accession>A0AAN9FFM9</accession>
<proteinExistence type="predicted"/>
<evidence type="ECO:0000256" key="5">
    <source>
        <dbReference type="ARBA" id="ARBA00023180"/>
    </source>
</evidence>
<comment type="subcellular location">
    <subcellularLocation>
        <location evidence="1">Membrane</location>
        <topology evidence="1">Single-pass type II membrane protein</topology>
    </subcellularLocation>
</comment>
<dbReference type="Proteomes" id="UP001372338">
    <property type="component" value="Unassembled WGS sequence"/>
</dbReference>
<sequence>MWFSMKRQHAIIVMADSLYYTKFKHHCSFCDVSHSTSFRRNDHSLMRRTRSVVVIAKPSKPRFGEEDQLGLRGI</sequence>
<dbReference type="InterPro" id="IPR003406">
    <property type="entry name" value="Glyco_trans_14"/>
</dbReference>
<organism evidence="6 7">
    <name type="scientific">Crotalaria pallida</name>
    <name type="common">Smooth rattlebox</name>
    <name type="synonym">Crotalaria striata</name>
    <dbReference type="NCBI Taxonomy" id="3830"/>
    <lineage>
        <taxon>Eukaryota</taxon>
        <taxon>Viridiplantae</taxon>
        <taxon>Streptophyta</taxon>
        <taxon>Embryophyta</taxon>
        <taxon>Tracheophyta</taxon>
        <taxon>Spermatophyta</taxon>
        <taxon>Magnoliopsida</taxon>
        <taxon>eudicotyledons</taxon>
        <taxon>Gunneridae</taxon>
        <taxon>Pentapetalae</taxon>
        <taxon>rosids</taxon>
        <taxon>fabids</taxon>
        <taxon>Fabales</taxon>
        <taxon>Fabaceae</taxon>
        <taxon>Papilionoideae</taxon>
        <taxon>50 kb inversion clade</taxon>
        <taxon>genistoids sensu lato</taxon>
        <taxon>core genistoids</taxon>
        <taxon>Crotalarieae</taxon>
        <taxon>Crotalaria</taxon>
    </lineage>
</organism>
<dbReference type="AlphaFoldDB" id="A0AAN9FFM9"/>
<dbReference type="GO" id="GO:0016757">
    <property type="term" value="F:glycosyltransferase activity"/>
    <property type="evidence" value="ECO:0007669"/>
    <property type="project" value="UniProtKB-KW"/>
</dbReference>
<dbReference type="GO" id="GO:0016020">
    <property type="term" value="C:membrane"/>
    <property type="evidence" value="ECO:0007669"/>
    <property type="project" value="UniProtKB-SubCell"/>
</dbReference>
<keyword evidence="4" id="KW-0472">Membrane</keyword>
<evidence type="ECO:0000256" key="1">
    <source>
        <dbReference type="ARBA" id="ARBA00004606"/>
    </source>
</evidence>
<comment type="caution">
    <text evidence="6">The sequence shown here is derived from an EMBL/GenBank/DDBJ whole genome shotgun (WGS) entry which is preliminary data.</text>
</comment>